<comment type="caution">
    <text evidence="2">The sequence shown here is derived from an EMBL/GenBank/DDBJ whole genome shotgun (WGS) entry which is preliminary data.</text>
</comment>
<proteinExistence type="predicted"/>
<name>A0A927BS34_9BACL</name>
<dbReference type="EMBL" id="JACXIZ010000011">
    <property type="protein sequence ID" value="MBD2844504.1"/>
    <property type="molecule type" value="Genomic_DNA"/>
</dbReference>
<dbReference type="AlphaFoldDB" id="A0A927BS34"/>
<organism evidence="2 3">
    <name type="scientific">Paenibacillus sabuli</name>
    <dbReference type="NCBI Taxonomy" id="2772509"/>
    <lineage>
        <taxon>Bacteria</taxon>
        <taxon>Bacillati</taxon>
        <taxon>Bacillota</taxon>
        <taxon>Bacilli</taxon>
        <taxon>Bacillales</taxon>
        <taxon>Paenibacillaceae</taxon>
        <taxon>Paenibacillus</taxon>
    </lineage>
</organism>
<dbReference type="SUPFAM" id="SSF52266">
    <property type="entry name" value="SGNH hydrolase"/>
    <property type="match status" value="1"/>
</dbReference>
<evidence type="ECO:0000313" key="3">
    <source>
        <dbReference type="Proteomes" id="UP000621560"/>
    </source>
</evidence>
<sequence>MNLDRVQFYNLGAFEEIPGIGEHGMVRVPAAIRHRLNERARFIGKESIGVEIRFVTDAPNIDLYLSAQKEHGSVSAAVRVYKGNFLVKTLELQSGATTFHRLVPPPAFEKGNEKLMRDGGYAPNVWRVICGRAPIAVHGIDTQGHDIRPPRQDELPPVNWLAYGSSITNADLDGYVHVAAAKLGVQVQNKGFSGACHIEKELVDYLLDDCASDVMTCELGVNMRGAYTPEVFEQRASYLINRLVKLKKPALIITTFPNSRTDGYALGPDEVTAKEAAFNEILIRLVRQADSPTLELMHGYDVLSEVNGLSADLLHPTAYGHAVMGMNLAARLKPFLQAHRLLPQQ</sequence>
<evidence type="ECO:0000313" key="2">
    <source>
        <dbReference type="EMBL" id="MBD2844504.1"/>
    </source>
</evidence>
<dbReference type="RefSeq" id="WP_190915242.1">
    <property type="nucleotide sequence ID" value="NZ_JACXIZ010000011.1"/>
</dbReference>
<dbReference type="InterPro" id="IPR036514">
    <property type="entry name" value="SGNH_hydro_sf"/>
</dbReference>
<dbReference type="Proteomes" id="UP000621560">
    <property type="component" value="Unassembled WGS sequence"/>
</dbReference>
<dbReference type="InterPro" id="IPR013830">
    <property type="entry name" value="SGNH_hydro"/>
</dbReference>
<dbReference type="Pfam" id="PF13472">
    <property type="entry name" value="Lipase_GDSL_2"/>
    <property type="match status" value="1"/>
</dbReference>
<dbReference type="Gene3D" id="3.40.50.1110">
    <property type="entry name" value="SGNH hydrolase"/>
    <property type="match status" value="1"/>
</dbReference>
<gene>
    <name evidence="2" type="ORF">IDH44_04820</name>
</gene>
<keyword evidence="3" id="KW-1185">Reference proteome</keyword>
<accession>A0A927BS34</accession>
<feature type="domain" description="SGNH hydrolase-type esterase" evidence="1">
    <location>
        <begin position="163"/>
        <end position="323"/>
    </location>
</feature>
<protein>
    <submittedName>
        <fullName evidence="2">Lysophospholipase</fullName>
    </submittedName>
</protein>
<evidence type="ECO:0000259" key="1">
    <source>
        <dbReference type="Pfam" id="PF13472"/>
    </source>
</evidence>
<reference evidence="2" key="1">
    <citation type="submission" date="2020-09" db="EMBL/GenBank/DDBJ databases">
        <title>A novel bacterium of genus Paenibacillus, isolated from South China Sea.</title>
        <authorList>
            <person name="Huang H."/>
            <person name="Mo K."/>
            <person name="Hu Y."/>
        </authorList>
    </citation>
    <scope>NUCLEOTIDE SEQUENCE</scope>
    <source>
        <strain evidence="2">IB182496</strain>
    </source>
</reference>